<accession>A0ACB8UG85</accession>
<proteinExistence type="predicted"/>
<keyword evidence="2" id="KW-1185">Reference proteome</keyword>
<evidence type="ECO:0000313" key="1">
    <source>
        <dbReference type="EMBL" id="KAI0093427.1"/>
    </source>
</evidence>
<dbReference type="EMBL" id="MU274902">
    <property type="protein sequence ID" value="KAI0093427.1"/>
    <property type="molecule type" value="Genomic_DNA"/>
</dbReference>
<protein>
    <submittedName>
        <fullName evidence="1">Uncharacterized protein</fullName>
    </submittedName>
</protein>
<reference evidence="1" key="1">
    <citation type="journal article" date="2021" name="Environ. Microbiol.">
        <title>Gene family expansions and transcriptome signatures uncover fungal adaptations to wood decay.</title>
        <authorList>
            <person name="Hage H."/>
            <person name="Miyauchi S."/>
            <person name="Viragh M."/>
            <person name="Drula E."/>
            <person name="Min B."/>
            <person name="Chaduli D."/>
            <person name="Navarro D."/>
            <person name="Favel A."/>
            <person name="Norest M."/>
            <person name="Lesage-Meessen L."/>
            <person name="Balint B."/>
            <person name="Merenyi Z."/>
            <person name="de Eugenio L."/>
            <person name="Morin E."/>
            <person name="Martinez A.T."/>
            <person name="Baldrian P."/>
            <person name="Stursova M."/>
            <person name="Martinez M.J."/>
            <person name="Novotny C."/>
            <person name="Magnuson J.K."/>
            <person name="Spatafora J.W."/>
            <person name="Maurice S."/>
            <person name="Pangilinan J."/>
            <person name="Andreopoulos W."/>
            <person name="LaButti K."/>
            <person name="Hundley H."/>
            <person name="Na H."/>
            <person name="Kuo A."/>
            <person name="Barry K."/>
            <person name="Lipzen A."/>
            <person name="Henrissat B."/>
            <person name="Riley R."/>
            <person name="Ahrendt S."/>
            <person name="Nagy L.G."/>
            <person name="Grigoriev I.V."/>
            <person name="Martin F."/>
            <person name="Rosso M.N."/>
        </authorList>
    </citation>
    <scope>NUCLEOTIDE SEQUENCE</scope>
    <source>
        <strain evidence="1">CBS 384.51</strain>
    </source>
</reference>
<organism evidence="1 2">
    <name type="scientific">Irpex rosettiformis</name>
    <dbReference type="NCBI Taxonomy" id="378272"/>
    <lineage>
        <taxon>Eukaryota</taxon>
        <taxon>Fungi</taxon>
        <taxon>Dikarya</taxon>
        <taxon>Basidiomycota</taxon>
        <taxon>Agaricomycotina</taxon>
        <taxon>Agaricomycetes</taxon>
        <taxon>Polyporales</taxon>
        <taxon>Irpicaceae</taxon>
        <taxon>Irpex</taxon>
    </lineage>
</organism>
<dbReference type="Proteomes" id="UP001055072">
    <property type="component" value="Unassembled WGS sequence"/>
</dbReference>
<sequence>MSLTITIPPIPFPFTISQLVQALEDARTTKYLGVAGLIVLLYDHALTLSDEVSLVWAAPRSFAKYAYLFNRYMVVICLLGVTHEMSGLSGNVYSELSCRRFLFTVSVLSLFSIAIGNILVLLRVILLWDHRPIISRLMTFGFVVSFSAQATLMVITLIELIPGVYWASSPLDMCITTYTTPKLIGVWASPMLFEVLVIFSTVLNAFDRPHQAELRVAKTLYRDGIIYFCAVTFFRTLNLIFSIIGTASTSMRMVFFAWSCTTIVLSRALLNIRKQEVVSDHYAVSGRTSPFGIRAEVAVVEHDTSWVHLKTIRSMSP</sequence>
<gene>
    <name evidence="1" type="ORF">BDY19DRAFT_923643</name>
</gene>
<evidence type="ECO:0000313" key="2">
    <source>
        <dbReference type="Proteomes" id="UP001055072"/>
    </source>
</evidence>
<comment type="caution">
    <text evidence="1">The sequence shown here is derived from an EMBL/GenBank/DDBJ whole genome shotgun (WGS) entry which is preliminary data.</text>
</comment>
<name>A0ACB8UG85_9APHY</name>